<protein>
    <submittedName>
        <fullName evidence="1">Uncharacterized protein</fullName>
    </submittedName>
</protein>
<evidence type="ECO:0000313" key="2">
    <source>
        <dbReference type="Proteomes" id="UP001341840"/>
    </source>
</evidence>
<keyword evidence="2" id="KW-1185">Reference proteome</keyword>
<organism evidence="1 2">
    <name type="scientific">Stylosanthes scabra</name>
    <dbReference type="NCBI Taxonomy" id="79078"/>
    <lineage>
        <taxon>Eukaryota</taxon>
        <taxon>Viridiplantae</taxon>
        <taxon>Streptophyta</taxon>
        <taxon>Embryophyta</taxon>
        <taxon>Tracheophyta</taxon>
        <taxon>Spermatophyta</taxon>
        <taxon>Magnoliopsida</taxon>
        <taxon>eudicotyledons</taxon>
        <taxon>Gunneridae</taxon>
        <taxon>Pentapetalae</taxon>
        <taxon>rosids</taxon>
        <taxon>fabids</taxon>
        <taxon>Fabales</taxon>
        <taxon>Fabaceae</taxon>
        <taxon>Papilionoideae</taxon>
        <taxon>50 kb inversion clade</taxon>
        <taxon>dalbergioids sensu lato</taxon>
        <taxon>Dalbergieae</taxon>
        <taxon>Pterocarpus clade</taxon>
        <taxon>Stylosanthes</taxon>
    </lineage>
</organism>
<comment type="caution">
    <text evidence="1">The sequence shown here is derived from an EMBL/GenBank/DDBJ whole genome shotgun (WGS) entry which is preliminary data.</text>
</comment>
<proteinExistence type="predicted"/>
<reference evidence="1 2" key="1">
    <citation type="journal article" date="2023" name="Plants (Basel)">
        <title>Bridging the Gap: Combining Genomics and Transcriptomics Approaches to Understand Stylosanthes scabra, an Orphan Legume from the Brazilian Caatinga.</title>
        <authorList>
            <person name="Ferreira-Neto J.R.C."/>
            <person name="da Silva M.D."/>
            <person name="Binneck E."/>
            <person name="de Melo N.F."/>
            <person name="da Silva R.H."/>
            <person name="de Melo A.L.T.M."/>
            <person name="Pandolfi V."/>
            <person name="Bustamante F.O."/>
            <person name="Brasileiro-Vidal A.C."/>
            <person name="Benko-Iseppon A.M."/>
        </authorList>
    </citation>
    <scope>NUCLEOTIDE SEQUENCE [LARGE SCALE GENOMIC DNA]</scope>
    <source>
        <tissue evidence="1">Leaves</tissue>
    </source>
</reference>
<accession>A0ABU6R779</accession>
<sequence length="127" mass="14324">MGWGFSLRISSDFSGTGSSLESWRSIRKGGWTSSFSKSSSLPLCVYGELGVAIKHYDLLETDGQLKVHCGVLDKKKMESLGLDESRFTTCRKSEFKAYSGHLHKFHHKKAKVGELSLRKHLRPCKFQ</sequence>
<gene>
    <name evidence="1" type="ORF">PIB30_015102</name>
</gene>
<name>A0ABU6R779_9FABA</name>
<dbReference type="Proteomes" id="UP001341840">
    <property type="component" value="Unassembled WGS sequence"/>
</dbReference>
<dbReference type="EMBL" id="JASCZI010030249">
    <property type="protein sequence ID" value="MED6119806.1"/>
    <property type="molecule type" value="Genomic_DNA"/>
</dbReference>
<evidence type="ECO:0000313" key="1">
    <source>
        <dbReference type="EMBL" id="MED6119806.1"/>
    </source>
</evidence>